<comment type="cofactor">
    <cofactor evidence="1 12">
        <name>heme</name>
        <dbReference type="ChEBI" id="CHEBI:30413"/>
    </cofactor>
</comment>
<keyword evidence="6" id="KW-0256">Endoplasmic reticulum</keyword>
<evidence type="ECO:0000256" key="2">
    <source>
        <dbReference type="ARBA" id="ARBA00004111"/>
    </source>
</evidence>
<evidence type="ECO:0000256" key="7">
    <source>
        <dbReference type="ARBA" id="ARBA00022848"/>
    </source>
</evidence>
<dbReference type="InterPro" id="IPR036396">
    <property type="entry name" value="Cyt_P450_sf"/>
</dbReference>
<comment type="similarity">
    <text evidence="3 13">Belongs to the cytochrome P450 family.</text>
</comment>
<keyword evidence="8 13" id="KW-0560">Oxidoreductase</keyword>
<feature type="binding site" description="axial binding residue" evidence="12">
    <location>
        <position position="445"/>
    </location>
    <ligand>
        <name>heme</name>
        <dbReference type="ChEBI" id="CHEBI:30413"/>
    </ligand>
    <ligandPart>
        <name>Fe</name>
        <dbReference type="ChEBI" id="CHEBI:18248"/>
    </ligandPart>
</feature>
<dbReference type="CDD" id="cd11072">
    <property type="entry name" value="CYP71-like"/>
    <property type="match status" value="1"/>
</dbReference>
<dbReference type="PANTHER" id="PTHR47943">
    <property type="entry name" value="CYTOCHROME P450 93A3-LIKE"/>
    <property type="match status" value="1"/>
</dbReference>
<dbReference type="Proteomes" id="UP000077755">
    <property type="component" value="Chromosome 3"/>
</dbReference>
<evidence type="ECO:0000256" key="9">
    <source>
        <dbReference type="ARBA" id="ARBA00023004"/>
    </source>
</evidence>
<evidence type="ECO:0000313" key="15">
    <source>
        <dbReference type="EMBL" id="WOG93766.1"/>
    </source>
</evidence>
<dbReference type="GO" id="GO:0004497">
    <property type="term" value="F:monooxygenase activity"/>
    <property type="evidence" value="ECO:0007669"/>
    <property type="project" value="UniProtKB-KW"/>
</dbReference>
<keyword evidence="5 12" id="KW-0479">Metal-binding</keyword>
<dbReference type="PRINTS" id="PR00463">
    <property type="entry name" value="EP450I"/>
</dbReference>
<proteinExistence type="inferred from homology"/>
<feature type="chain" id="PRO_5042194767" description="Cytochrome P450 CYP736A12-like" evidence="14">
    <location>
        <begin position="30"/>
        <end position="504"/>
    </location>
</feature>
<keyword evidence="4 12" id="KW-0349">Heme</keyword>
<evidence type="ECO:0000256" key="10">
    <source>
        <dbReference type="ARBA" id="ARBA00023033"/>
    </source>
</evidence>
<evidence type="ECO:0000256" key="14">
    <source>
        <dbReference type="SAM" id="SignalP"/>
    </source>
</evidence>
<evidence type="ECO:0000256" key="12">
    <source>
        <dbReference type="PIRSR" id="PIRSR602401-1"/>
    </source>
</evidence>
<dbReference type="PANTHER" id="PTHR47943:SF9">
    <property type="entry name" value="CYTOCHROME P450"/>
    <property type="match status" value="1"/>
</dbReference>
<dbReference type="KEGG" id="dcr:108211131"/>
<reference evidence="15" key="1">
    <citation type="journal article" date="2016" name="Nat. Genet.">
        <title>A high-quality carrot genome assembly provides new insights into carotenoid accumulation and asterid genome evolution.</title>
        <authorList>
            <person name="Iorizzo M."/>
            <person name="Ellison S."/>
            <person name="Senalik D."/>
            <person name="Zeng P."/>
            <person name="Satapoomin P."/>
            <person name="Huang J."/>
            <person name="Bowman M."/>
            <person name="Iovene M."/>
            <person name="Sanseverino W."/>
            <person name="Cavagnaro P."/>
            <person name="Yildiz M."/>
            <person name="Macko-Podgorni A."/>
            <person name="Moranska E."/>
            <person name="Grzebelus E."/>
            <person name="Grzebelus D."/>
            <person name="Ashrafi H."/>
            <person name="Zheng Z."/>
            <person name="Cheng S."/>
            <person name="Spooner D."/>
            <person name="Van Deynze A."/>
            <person name="Simon P."/>
        </authorList>
    </citation>
    <scope>NUCLEOTIDE SEQUENCE</scope>
    <source>
        <tissue evidence="15">Leaf</tissue>
    </source>
</reference>
<name>A0AAF1AV83_DAUCS</name>
<dbReference type="GO" id="GO:0005506">
    <property type="term" value="F:iron ion binding"/>
    <property type="evidence" value="ECO:0007669"/>
    <property type="project" value="InterPro"/>
</dbReference>
<evidence type="ECO:0000256" key="5">
    <source>
        <dbReference type="ARBA" id="ARBA00022723"/>
    </source>
</evidence>
<keyword evidence="10 13" id="KW-0503">Monooxygenase</keyword>
<keyword evidence="7" id="KW-0492">Microsome</keyword>
<dbReference type="Pfam" id="PF00067">
    <property type="entry name" value="p450"/>
    <property type="match status" value="1"/>
</dbReference>
<evidence type="ECO:0000256" key="4">
    <source>
        <dbReference type="ARBA" id="ARBA00022617"/>
    </source>
</evidence>
<dbReference type="SUPFAM" id="SSF48264">
    <property type="entry name" value="Cytochrome P450"/>
    <property type="match status" value="1"/>
</dbReference>
<reference evidence="15" key="2">
    <citation type="submission" date="2022-03" db="EMBL/GenBank/DDBJ databases">
        <title>Draft title - Genomic analysis of global carrot germplasm unveils the trajectory of domestication and the origin of high carotenoid orange carrot.</title>
        <authorList>
            <person name="Iorizzo M."/>
            <person name="Ellison S."/>
            <person name="Senalik D."/>
            <person name="Macko-Podgorni A."/>
            <person name="Grzebelus D."/>
            <person name="Bostan H."/>
            <person name="Rolling W."/>
            <person name="Curaba J."/>
            <person name="Simon P."/>
        </authorList>
    </citation>
    <scope>NUCLEOTIDE SEQUENCE</scope>
    <source>
        <tissue evidence="15">Leaf</tissue>
    </source>
</reference>
<feature type="signal peptide" evidence="14">
    <location>
        <begin position="1"/>
        <end position="29"/>
    </location>
</feature>
<dbReference type="AlphaFoldDB" id="A0AAF1AV83"/>
<keyword evidence="16" id="KW-1185">Reference proteome</keyword>
<keyword evidence="14" id="KW-0732">Signal</keyword>
<comment type="subcellular location">
    <subcellularLocation>
        <location evidence="2">Microsome membrane</location>
        <topology evidence="2">Single-pass membrane protein</topology>
    </subcellularLocation>
</comment>
<dbReference type="FunFam" id="1.10.630.10:FF:000011">
    <property type="entry name" value="Cytochrome P450 83B1"/>
    <property type="match status" value="1"/>
</dbReference>
<sequence>MSPTNLLALFGATWLLIQLCRIIFSKTQSGSHKAPPGPPGLPLIGHLPMLGNQPHRSLHKLSQKYGPIMSLRLGSQPTIVVSSPASAELFLKTHDTVFASRPRSQAAEYMWYGTKGMIFSEYGPYWRSIRKFCTLELLSASKIESMAGLRRDELGLLVESLRRAAGAREVVDVSEKVTRLIEDMTCRMLFGKCRDERFDLRETIHDMGKLVGAFNIADYYPFLGALDLQGLTRQLKQTHRAIDKILEIIIDDHEKEADNGIKKLDRDFLDVILSLKTNPKTTHEQLAQNIDRSSIKAIVLDMIFGAIDTSHIAIEWIMSELLRHPRVMKLVQEEIRNVVGDCEVVEESCLSELPYLDMVVKESLRLHPVGPLLVPHASMEDIVIEGYGIQKKSRVIINNWGMGHDPRIWSENCEKFLPERFIDGKVDIRGNNFQLIPFGSGRRGCPGMHLGLVTTKLVVSQLVHSFDWELPFGMSADELDMNEIFGATMPRAKHLLAVPSARFG</sequence>
<evidence type="ECO:0008006" key="17">
    <source>
        <dbReference type="Google" id="ProtNLM"/>
    </source>
</evidence>
<evidence type="ECO:0000256" key="8">
    <source>
        <dbReference type="ARBA" id="ARBA00023002"/>
    </source>
</evidence>
<evidence type="ECO:0000256" key="6">
    <source>
        <dbReference type="ARBA" id="ARBA00022824"/>
    </source>
</evidence>
<evidence type="ECO:0000256" key="1">
    <source>
        <dbReference type="ARBA" id="ARBA00001971"/>
    </source>
</evidence>
<evidence type="ECO:0000313" key="16">
    <source>
        <dbReference type="Proteomes" id="UP000077755"/>
    </source>
</evidence>
<dbReference type="InterPro" id="IPR001128">
    <property type="entry name" value="Cyt_P450"/>
</dbReference>
<evidence type="ECO:0000256" key="13">
    <source>
        <dbReference type="RuleBase" id="RU000461"/>
    </source>
</evidence>
<evidence type="ECO:0000256" key="3">
    <source>
        <dbReference type="ARBA" id="ARBA00010617"/>
    </source>
</evidence>
<accession>A0AAF1AV83</accession>
<dbReference type="PROSITE" id="PS00086">
    <property type="entry name" value="CYTOCHROME_P450"/>
    <property type="match status" value="1"/>
</dbReference>
<gene>
    <name evidence="15" type="ORF">DCAR_0313053</name>
</gene>
<dbReference type="GO" id="GO:0016705">
    <property type="term" value="F:oxidoreductase activity, acting on paired donors, with incorporation or reduction of molecular oxygen"/>
    <property type="evidence" value="ECO:0007669"/>
    <property type="project" value="InterPro"/>
</dbReference>
<protein>
    <recommendedName>
        <fullName evidence="17">Cytochrome P450 CYP736A12-like</fullName>
    </recommendedName>
</protein>
<organism evidence="15 16">
    <name type="scientific">Daucus carota subsp. sativus</name>
    <name type="common">Carrot</name>
    <dbReference type="NCBI Taxonomy" id="79200"/>
    <lineage>
        <taxon>Eukaryota</taxon>
        <taxon>Viridiplantae</taxon>
        <taxon>Streptophyta</taxon>
        <taxon>Embryophyta</taxon>
        <taxon>Tracheophyta</taxon>
        <taxon>Spermatophyta</taxon>
        <taxon>Magnoliopsida</taxon>
        <taxon>eudicotyledons</taxon>
        <taxon>Gunneridae</taxon>
        <taxon>Pentapetalae</taxon>
        <taxon>asterids</taxon>
        <taxon>campanulids</taxon>
        <taxon>Apiales</taxon>
        <taxon>Apiaceae</taxon>
        <taxon>Apioideae</taxon>
        <taxon>Scandiceae</taxon>
        <taxon>Daucinae</taxon>
        <taxon>Daucus</taxon>
        <taxon>Daucus sect. Daucus</taxon>
    </lineage>
</organism>
<evidence type="ECO:0000256" key="11">
    <source>
        <dbReference type="ARBA" id="ARBA00023136"/>
    </source>
</evidence>
<dbReference type="EMBL" id="CP093345">
    <property type="protein sequence ID" value="WOG93766.1"/>
    <property type="molecule type" value="Genomic_DNA"/>
</dbReference>
<dbReference type="InterPro" id="IPR002401">
    <property type="entry name" value="Cyt_P450_E_grp-I"/>
</dbReference>
<keyword evidence="9 12" id="KW-0408">Iron</keyword>
<dbReference type="GO" id="GO:0020037">
    <property type="term" value="F:heme binding"/>
    <property type="evidence" value="ECO:0007669"/>
    <property type="project" value="InterPro"/>
</dbReference>
<dbReference type="Gene3D" id="1.10.630.10">
    <property type="entry name" value="Cytochrome P450"/>
    <property type="match status" value="1"/>
</dbReference>
<dbReference type="InterPro" id="IPR017972">
    <property type="entry name" value="Cyt_P450_CS"/>
</dbReference>
<dbReference type="PRINTS" id="PR00385">
    <property type="entry name" value="P450"/>
</dbReference>
<keyword evidence="11" id="KW-0472">Membrane</keyword>